<dbReference type="KEGG" id="sdyn:Mal52_05700"/>
<dbReference type="AlphaFoldDB" id="A0A517ZI21"/>
<proteinExistence type="predicted"/>
<evidence type="ECO:0000313" key="2">
    <source>
        <dbReference type="Proteomes" id="UP000319383"/>
    </source>
</evidence>
<accession>A0A517ZI21</accession>
<protein>
    <submittedName>
        <fullName evidence="1">Uncharacterized protein</fullName>
    </submittedName>
</protein>
<reference evidence="1 2" key="1">
    <citation type="submission" date="2019-02" db="EMBL/GenBank/DDBJ databases">
        <title>Deep-cultivation of Planctomycetes and their phenomic and genomic characterization uncovers novel biology.</title>
        <authorList>
            <person name="Wiegand S."/>
            <person name="Jogler M."/>
            <person name="Boedeker C."/>
            <person name="Pinto D."/>
            <person name="Vollmers J."/>
            <person name="Rivas-Marin E."/>
            <person name="Kohn T."/>
            <person name="Peeters S.H."/>
            <person name="Heuer A."/>
            <person name="Rast P."/>
            <person name="Oberbeckmann S."/>
            <person name="Bunk B."/>
            <person name="Jeske O."/>
            <person name="Meyerdierks A."/>
            <person name="Storesund J.E."/>
            <person name="Kallscheuer N."/>
            <person name="Luecker S."/>
            <person name="Lage O.M."/>
            <person name="Pohl T."/>
            <person name="Merkel B.J."/>
            <person name="Hornburger P."/>
            <person name="Mueller R.-W."/>
            <person name="Bruemmer F."/>
            <person name="Labrenz M."/>
            <person name="Spormann A.M."/>
            <person name="Op den Camp H."/>
            <person name="Overmann J."/>
            <person name="Amann R."/>
            <person name="Jetten M.S.M."/>
            <person name="Mascher T."/>
            <person name="Medema M.H."/>
            <person name="Devos D.P."/>
            <person name="Kaster A.-K."/>
            <person name="Ovreas L."/>
            <person name="Rohde M."/>
            <person name="Galperin M.Y."/>
            <person name="Jogler C."/>
        </authorList>
    </citation>
    <scope>NUCLEOTIDE SEQUENCE [LARGE SCALE GENOMIC DNA]</scope>
    <source>
        <strain evidence="1 2">Mal52</strain>
    </source>
</reference>
<sequence length="82" mass="9555">MRFPTKYIFPNTPSGCLFSEYGIFLLRASSVLVSMKLLSHLSHSACMDARLMWRSKFRKTLMRKDLDPFPENFKARLADLSH</sequence>
<dbReference type="EMBL" id="CP036276">
    <property type="protein sequence ID" value="QDU42115.1"/>
    <property type="molecule type" value="Genomic_DNA"/>
</dbReference>
<organism evidence="1 2">
    <name type="scientific">Symmachiella dynata</name>
    <dbReference type="NCBI Taxonomy" id="2527995"/>
    <lineage>
        <taxon>Bacteria</taxon>
        <taxon>Pseudomonadati</taxon>
        <taxon>Planctomycetota</taxon>
        <taxon>Planctomycetia</taxon>
        <taxon>Planctomycetales</taxon>
        <taxon>Planctomycetaceae</taxon>
        <taxon>Symmachiella</taxon>
    </lineage>
</organism>
<name>A0A517ZI21_9PLAN</name>
<evidence type="ECO:0000313" key="1">
    <source>
        <dbReference type="EMBL" id="QDU42115.1"/>
    </source>
</evidence>
<keyword evidence="2" id="KW-1185">Reference proteome</keyword>
<gene>
    <name evidence="1" type="ORF">Mal52_05700</name>
</gene>
<dbReference type="Proteomes" id="UP000319383">
    <property type="component" value="Chromosome"/>
</dbReference>